<dbReference type="Pfam" id="PF00735">
    <property type="entry name" value="Septin"/>
    <property type="match status" value="1"/>
</dbReference>
<evidence type="ECO:0000313" key="10">
    <source>
        <dbReference type="Ensembl" id="ENSABRP00000017674.1"/>
    </source>
</evidence>
<keyword evidence="5 7" id="KW-0342">GTP-binding</keyword>
<evidence type="ECO:0000256" key="4">
    <source>
        <dbReference type="ARBA" id="ARBA00022741"/>
    </source>
</evidence>
<feature type="compositionally biased region" description="Basic and acidic residues" evidence="8">
    <location>
        <begin position="334"/>
        <end position="349"/>
    </location>
</feature>
<dbReference type="GO" id="GO:0005886">
    <property type="term" value="C:plasma membrane"/>
    <property type="evidence" value="ECO:0007669"/>
    <property type="project" value="Ensembl"/>
</dbReference>
<dbReference type="AlphaFoldDB" id="A0A8B9CEG9"/>
<proteinExistence type="inferred from homology"/>
<gene>
    <name evidence="10" type="primary">SEPTIN5</name>
</gene>
<sequence length="386" mass="43969">MDSIIIQERLVERLLSPRTQAQRSHPAKLKVRGCIYSALRAREQRGQAGGGWCPSRRVRHKMRPLRSRGDHEKQYVGFATLPNQVHRKSVKKGFDFTLMVAGESGLGKSTLVNSLFLTDLYKDRKLLNAEERINQTVEIVKHTVDIEEKGVKLKLTIVDTPGFGDACCLPLSPCWKPITDYIDQQFEQYFRDESGLNRKNIQDNRVHCCLYFISPFGHGLRPVDVEFMKALHEKVNIVPLIAKADCLIPSEIRKLKERIREEIDKFGIKVYQFPECDSDEDEEFKQQDRELKESAPFAVIGSNTVVEAKGQRVRGRLYPWGIVEGKHSASGPGTEHRAGRDRQGQRWERTAGTAVGSSPLRSFDQLLTNCATFGTWQGTRWGTERC</sequence>
<evidence type="ECO:0000256" key="3">
    <source>
        <dbReference type="ARBA" id="ARBA00022618"/>
    </source>
</evidence>
<dbReference type="GeneTree" id="ENSGT00940000159913"/>
<dbReference type="Proteomes" id="UP000694426">
    <property type="component" value="Unplaced"/>
</dbReference>
<keyword evidence="2" id="KW-0963">Cytoplasm</keyword>
<dbReference type="GO" id="GO:0017157">
    <property type="term" value="P:regulation of exocytosis"/>
    <property type="evidence" value="ECO:0007669"/>
    <property type="project" value="Ensembl"/>
</dbReference>
<keyword evidence="3" id="KW-0132">Cell division</keyword>
<feature type="region of interest" description="Disordered" evidence="8">
    <location>
        <begin position="325"/>
        <end position="356"/>
    </location>
</feature>
<dbReference type="PROSITE" id="PS51719">
    <property type="entry name" value="G_SEPTIN"/>
    <property type="match status" value="1"/>
</dbReference>
<dbReference type="Ensembl" id="ENSABRT00000025021.1">
    <property type="protein sequence ID" value="ENSABRP00000017674.1"/>
    <property type="gene ID" value="ENSABRG00000015305.1"/>
</dbReference>
<keyword evidence="6" id="KW-0131">Cell cycle</keyword>
<dbReference type="GO" id="GO:0051301">
    <property type="term" value="P:cell division"/>
    <property type="evidence" value="ECO:0007669"/>
    <property type="project" value="UniProtKB-KW"/>
</dbReference>
<reference evidence="10" key="1">
    <citation type="submission" date="2025-08" db="UniProtKB">
        <authorList>
            <consortium name="Ensembl"/>
        </authorList>
    </citation>
    <scope>IDENTIFICATION</scope>
</reference>
<protein>
    <submittedName>
        <fullName evidence="10">Septin 5</fullName>
    </submittedName>
</protein>
<evidence type="ECO:0000256" key="7">
    <source>
        <dbReference type="RuleBase" id="RU004560"/>
    </source>
</evidence>
<evidence type="ECO:0000313" key="11">
    <source>
        <dbReference type="Proteomes" id="UP000694426"/>
    </source>
</evidence>
<evidence type="ECO:0000256" key="6">
    <source>
        <dbReference type="ARBA" id="ARBA00023306"/>
    </source>
</evidence>
<keyword evidence="11" id="KW-1185">Reference proteome</keyword>
<dbReference type="GO" id="GO:0042802">
    <property type="term" value="F:identical protein binding"/>
    <property type="evidence" value="ECO:0007669"/>
    <property type="project" value="Ensembl"/>
</dbReference>
<dbReference type="GO" id="GO:0008021">
    <property type="term" value="C:synaptic vesicle"/>
    <property type="evidence" value="ECO:0007669"/>
    <property type="project" value="Ensembl"/>
</dbReference>
<organism evidence="10 11">
    <name type="scientific">Anser brachyrhynchus</name>
    <name type="common">Pink-footed goose</name>
    <dbReference type="NCBI Taxonomy" id="132585"/>
    <lineage>
        <taxon>Eukaryota</taxon>
        <taxon>Metazoa</taxon>
        <taxon>Chordata</taxon>
        <taxon>Craniata</taxon>
        <taxon>Vertebrata</taxon>
        <taxon>Euteleostomi</taxon>
        <taxon>Archelosauria</taxon>
        <taxon>Archosauria</taxon>
        <taxon>Dinosauria</taxon>
        <taxon>Saurischia</taxon>
        <taxon>Theropoda</taxon>
        <taxon>Coelurosauria</taxon>
        <taxon>Aves</taxon>
        <taxon>Neognathae</taxon>
        <taxon>Galloanserae</taxon>
        <taxon>Anseriformes</taxon>
        <taxon>Anatidae</taxon>
        <taxon>Anserinae</taxon>
        <taxon>Anser</taxon>
    </lineage>
</organism>
<comment type="similarity">
    <text evidence="7">Belongs to the TRAFAC class TrmE-Era-EngA-EngB-Septin-like GTPase superfamily. Septin GTPase family.</text>
</comment>
<dbReference type="SUPFAM" id="SSF52540">
    <property type="entry name" value="P-loop containing nucleoside triphosphate hydrolases"/>
    <property type="match status" value="1"/>
</dbReference>
<dbReference type="GO" id="GO:0005525">
    <property type="term" value="F:GTP binding"/>
    <property type="evidence" value="ECO:0007669"/>
    <property type="project" value="UniProtKB-KW"/>
</dbReference>
<dbReference type="InterPro" id="IPR016491">
    <property type="entry name" value="Septin"/>
</dbReference>
<comment type="subcellular location">
    <subcellularLocation>
        <location evidence="1">Cytoplasm</location>
    </subcellularLocation>
</comment>
<evidence type="ECO:0000256" key="5">
    <source>
        <dbReference type="ARBA" id="ARBA00023134"/>
    </source>
</evidence>
<dbReference type="PANTHER" id="PTHR18884">
    <property type="entry name" value="SEPTIN"/>
    <property type="match status" value="1"/>
</dbReference>
<dbReference type="Gene3D" id="3.40.50.300">
    <property type="entry name" value="P-loop containing nucleotide triphosphate hydrolases"/>
    <property type="match status" value="1"/>
</dbReference>
<evidence type="ECO:0000256" key="2">
    <source>
        <dbReference type="ARBA" id="ARBA00022490"/>
    </source>
</evidence>
<dbReference type="InterPro" id="IPR027417">
    <property type="entry name" value="P-loop_NTPase"/>
</dbReference>
<dbReference type="FunFam" id="3.40.50.300:FF:000064">
    <property type="entry name" value="Septin 4"/>
    <property type="match status" value="1"/>
</dbReference>
<name>A0A8B9CEG9_9AVES</name>
<evidence type="ECO:0000259" key="9">
    <source>
        <dbReference type="PROSITE" id="PS51719"/>
    </source>
</evidence>
<evidence type="ECO:0000256" key="1">
    <source>
        <dbReference type="ARBA" id="ARBA00004496"/>
    </source>
</evidence>
<evidence type="ECO:0000256" key="8">
    <source>
        <dbReference type="SAM" id="MobiDB-lite"/>
    </source>
</evidence>
<dbReference type="InterPro" id="IPR030379">
    <property type="entry name" value="G_SEPTIN_dom"/>
</dbReference>
<keyword evidence="4 7" id="KW-0547">Nucleotide-binding</keyword>
<dbReference type="CDD" id="cd01850">
    <property type="entry name" value="CDC_Septin"/>
    <property type="match status" value="1"/>
</dbReference>
<accession>A0A8B9CEG9</accession>
<reference evidence="10" key="2">
    <citation type="submission" date="2025-09" db="UniProtKB">
        <authorList>
            <consortium name="Ensembl"/>
        </authorList>
    </citation>
    <scope>IDENTIFICATION</scope>
</reference>
<feature type="domain" description="Septin-type G" evidence="9">
    <location>
        <begin position="92"/>
        <end position="367"/>
    </location>
</feature>